<reference evidence="13 14" key="1">
    <citation type="submission" date="2017-04" db="EMBL/GenBank/DDBJ databases">
        <authorList>
            <person name="Afonso C.L."/>
            <person name="Miller P.J."/>
            <person name="Scott M.A."/>
            <person name="Spackman E."/>
            <person name="Goraichik I."/>
            <person name="Dimitrov K.M."/>
            <person name="Suarez D.L."/>
            <person name="Swayne D.E."/>
        </authorList>
    </citation>
    <scope>NUCLEOTIDE SEQUENCE [LARGE SCALE GENOMIC DNA]</scope>
    <source>
        <strain evidence="13 14">ToBE</strain>
    </source>
</reference>
<keyword evidence="9" id="KW-0520">NAD</keyword>
<dbReference type="Proteomes" id="UP000192569">
    <property type="component" value="Chromosome I"/>
</dbReference>
<protein>
    <submittedName>
        <fullName evidence="13">NADH dehydrogenase subunit I</fullName>
    </submittedName>
</protein>
<dbReference type="Pfam" id="PF12838">
    <property type="entry name" value="Fer4_7"/>
    <property type="match status" value="1"/>
</dbReference>
<evidence type="ECO:0000313" key="13">
    <source>
        <dbReference type="EMBL" id="SMB95377.1"/>
    </source>
</evidence>
<keyword evidence="2" id="KW-0004">4Fe-4S</keyword>
<name>A0A1W1VPU2_9FIRM</name>
<dbReference type="GO" id="GO:0051539">
    <property type="term" value="F:4 iron, 4 sulfur cluster binding"/>
    <property type="evidence" value="ECO:0007669"/>
    <property type="project" value="UniProtKB-KW"/>
</dbReference>
<evidence type="ECO:0000256" key="9">
    <source>
        <dbReference type="ARBA" id="ARBA00023027"/>
    </source>
</evidence>
<dbReference type="GO" id="GO:0016020">
    <property type="term" value="C:membrane"/>
    <property type="evidence" value="ECO:0007669"/>
    <property type="project" value="InterPro"/>
</dbReference>
<dbReference type="EMBL" id="LT838272">
    <property type="protein sequence ID" value="SMB95377.1"/>
    <property type="molecule type" value="Genomic_DNA"/>
</dbReference>
<dbReference type="GO" id="GO:0046872">
    <property type="term" value="F:metal ion binding"/>
    <property type="evidence" value="ECO:0007669"/>
    <property type="project" value="UniProtKB-KW"/>
</dbReference>
<evidence type="ECO:0000313" key="14">
    <source>
        <dbReference type="Proteomes" id="UP000192569"/>
    </source>
</evidence>
<evidence type="ECO:0000256" key="4">
    <source>
        <dbReference type="ARBA" id="ARBA00022723"/>
    </source>
</evidence>
<keyword evidence="7" id="KW-0408">Iron</keyword>
<dbReference type="STRING" id="698762.SAMN00808754_1226"/>
<accession>A0A1W1VPU2</accession>
<keyword evidence="6" id="KW-1278">Translocase</keyword>
<organism evidence="13 14">
    <name type="scientific">Thermanaeromonas toyohensis ToBE</name>
    <dbReference type="NCBI Taxonomy" id="698762"/>
    <lineage>
        <taxon>Bacteria</taxon>
        <taxon>Bacillati</taxon>
        <taxon>Bacillota</taxon>
        <taxon>Clostridia</taxon>
        <taxon>Neomoorellales</taxon>
        <taxon>Neomoorellaceae</taxon>
        <taxon>Thermanaeromonas</taxon>
    </lineage>
</organism>
<evidence type="ECO:0000256" key="11">
    <source>
        <dbReference type="ARBA" id="ARBA00023136"/>
    </source>
</evidence>
<dbReference type="InterPro" id="IPR017896">
    <property type="entry name" value="4Fe4S_Fe-S-bd"/>
</dbReference>
<keyword evidence="14" id="KW-1185">Reference proteome</keyword>
<dbReference type="PROSITE" id="PS51379">
    <property type="entry name" value="4FE4S_FER_2"/>
    <property type="match status" value="2"/>
</dbReference>
<evidence type="ECO:0000256" key="7">
    <source>
        <dbReference type="ARBA" id="ARBA00023004"/>
    </source>
</evidence>
<feature type="domain" description="4Fe-4S ferredoxin-type" evidence="12">
    <location>
        <begin position="39"/>
        <end position="68"/>
    </location>
</feature>
<proteinExistence type="predicted"/>
<keyword evidence="5" id="KW-0677">Repeat</keyword>
<gene>
    <name evidence="13" type="ORF">SAMN00808754_1226</name>
</gene>
<keyword evidence="11" id="KW-0472">Membrane</keyword>
<evidence type="ECO:0000256" key="3">
    <source>
        <dbReference type="ARBA" id="ARBA00022719"/>
    </source>
</evidence>
<dbReference type="Gene3D" id="3.30.70.3270">
    <property type="match status" value="1"/>
</dbReference>
<dbReference type="OrthoDB" id="9803192at2"/>
<evidence type="ECO:0000259" key="12">
    <source>
        <dbReference type="PROSITE" id="PS51379"/>
    </source>
</evidence>
<evidence type="ECO:0000256" key="2">
    <source>
        <dbReference type="ARBA" id="ARBA00022485"/>
    </source>
</evidence>
<evidence type="ECO:0000256" key="1">
    <source>
        <dbReference type="ARBA" id="ARBA00022475"/>
    </source>
</evidence>
<keyword evidence="1" id="KW-1003">Cell membrane</keyword>
<dbReference type="GO" id="GO:0016651">
    <property type="term" value="F:oxidoreductase activity, acting on NAD(P)H"/>
    <property type="evidence" value="ECO:0007669"/>
    <property type="project" value="InterPro"/>
</dbReference>
<dbReference type="PROSITE" id="PS00198">
    <property type="entry name" value="4FE4S_FER_1"/>
    <property type="match status" value="2"/>
</dbReference>
<evidence type="ECO:0000256" key="5">
    <source>
        <dbReference type="ARBA" id="ARBA00022737"/>
    </source>
</evidence>
<dbReference type="SUPFAM" id="SSF54862">
    <property type="entry name" value="4Fe-4S ferredoxins"/>
    <property type="match status" value="1"/>
</dbReference>
<dbReference type="GO" id="GO:0048038">
    <property type="term" value="F:quinone binding"/>
    <property type="evidence" value="ECO:0007669"/>
    <property type="project" value="UniProtKB-KW"/>
</dbReference>
<dbReference type="PANTHER" id="PTHR10849:SF24">
    <property type="entry name" value="NADH-QUINONE OXIDOREDUCTASE SUBUNIT I 2"/>
    <property type="match status" value="1"/>
</dbReference>
<keyword evidence="10" id="KW-0830">Ubiquinone</keyword>
<feature type="domain" description="4Fe-4S ferredoxin-type" evidence="12">
    <location>
        <begin position="77"/>
        <end position="106"/>
    </location>
</feature>
<keyword evidence="3" id="KW-0874">Quinone</keyword>
<evidence type="ECO:0000256" key="6">
    <source>
        <dbReference type="ARBA" id="ARBA00022967"/>
    </source>
</evidence>
<dbReference type="PANTHER" id="PTHR10849">
    <property type="entry name" value="NADH DEHYDROGENASE UBIQUINONE IRON-SULFUR PROTEIN 8, MITOCHONDRIAL"/>
    <property type="match status" value="1"/>
</dbReference>
<dbReference type="InterPro" id="IPR010226">
    <property type="entry name" value="NADH_quinone_OxRdtase_chainI"/>
</dbReference>
<dbReference type="AlphaFoldDB" id="A0A1W1VPU2"/>
<sequence length="146" mass="16291">MFGQGLLKGLSITWRLGFGRAITEQYPEWRPNLPPRSHGSFVLEKEKCTACGVCANACPNHVISVESRRVDKKRYLKRYTMKLGQCLFCGLCVESCPSEALRFRPDFELACYNFEDTIHVLAEEKDNLEGEGVGAEPKDAKDGGAS</sequence>
<keyword evidence="4" id="KW-0479">Metal-binding</keyword>
<keyword evidence="8" id="KW-0411">Iron-sulfur</keyword>
<evidence type="ECO:0000256" key="8">
    <source>
        <dbReference type="ARBA" id="ARBA00023014"/>
    </source>
</evidence>
<evidence type="ECO:0000256" key="10">
    <source>
        <dbReference type="ARBA" id="ARBA00023075"/>
    </source>
</evidence>
<dbReference type="InterPro" id="IPR017900">
    <property type="entry name" value="4Fe4S_Fe_S_CS"/>
</dbReference>